<dbReference type="PANTHER" id="PTHR10609:SF27">
    <property type="entry name" value="CN HYDROLASE DOMAIN-CONTAINING PROTEIN-RELATED"/>
    <property type="match status" value="1"/>
</dbReference>
<keyword evidence="4" id="KW-1185">Reference proteome</keyword>
<reference evidence="3 4" key="1">
    <citation type="journal article" date="2010" name="PLoS Biol.">
        <title>Multi-platform next-generation sequencing of the domestic turkey (Meleagris gallopavo): genome assembly and analysis.</title>
        <authorList>
            <person name="Dalloul R.A."/>
            <person name="Long J.A."/>
            <person name="Zimin A.V."/>
            <person name="Aslam L."/>
            <person name="Beal K."/>
            <person name="Blomberg L.A."/>
            <person name="Bouffard P."/>
            <person name="Burt D.W."/>
            <person name="Crasta O."/>
            <person name="Crooijmans R.P."/>
            <person name="Cooper K."/>
            <person name="Coulombe R.A."/>
            <person name="De S."/>
            <person name="Delany M.E."/>
            <person name="Dodgson J.B."/>
            <person name="Dong J.J."/>
            <person name="Evans C."/>
            <person name="Frederickson K.M."/>
            <person name="Flicek P."/>
            <person name="Florea L."/>
            <person name="Folkerts O."/>
            <person name="Groenen M.A."/>
            <person name="Harkins T.T."/>
            <person name="Herrero J."/>
            <person name="Hoffmann S."/>
            <person name="Megens H.J."/>
            <person name="Jiang A."/>
            <person name="de Jong P."/>
            <person name="Kaiser P."/>
            <person name="Kim H."/>
            <person name="Kim K.W."/>
            <person name="Kim S."/>
            <person name="Langenberger D."/>
            <person name="Lee M.K."/>
            <person name="Lee T."/>
            <person name="Mane S."/>
            <person name="Marcais G."/>
            <person name="Marz M."/>
            <person name="McElroy A.P."/>
            <person name="Modise T."/>
            <person name="Nefedov M."/>
            <person name="Notredame C."/>
            <person name="Paton I.R."/>
            <person name="Payne W.S."/>
            <person name="Pertea G."/>
            <person name="Prickett D."/>
            <person name="Puiu D."/>
            <person name="Qioa D."/>
            <person name="Raineri E."/>
            <person name="Ruffier M."/>
            <person name="Salzberg S.L."/>
            <person name="Schatz M.C."/>
            <person name="Scheuring C."/>
            <person name="Schmidt C.J."/>
            <person name="Schroeder S."/>
            <person name="Searle S.M."/>
            <person name="Smith E.J."/>
            <person name="Smith J."/>
            <person name="Sonstegard T.S."/>
            <person name="Stadler P.F."/>
            <person name="Tafer H."/>
            <person name="Tu Z.J."/>
            <person name="Van Tassell C.P."/>
            <person name="Vilella A.J."/>
            <person name="Williams K.P."/>
            <person name="Yorke J.A."/>
            <person name="Zhang L."/>
            <person name="Zhang H.B."/>
            <person name="Zhang X."/>
            <person name="Zhang Y."/>
            <person name="Reed K.M."/>
        </authorList>
    </citation>
    <scope>NUCLEOTIDE SEQUENCE [LARGE SCALE GENOMIC DNA]</scope>
</reference>
<dbReference type="GO" id="GO:0017159">
    <property type="term" value="F:pantetheine hydrolase activity"/>
    <property type="evidence" value="ECO:0007669"/>
    <property type="project" value="TreeGrafter"/>
</dbReference>
<sequence>MDILEVAVNEAGACIVVTPEDGICSWVFLRRTVYAYLENIPDPQVDCIPLQKRLSCLVTKCDGYYQYNTNIVFDSEGKLVAHYHKYSLFVTEKHFSCPKDPEFLTFSTSFGYLGIFSCADILSHNPAMVLVSTFQIVNILFSTASVNNSLTFVGDPVSLGYGNACQLSFSKCTQLFFGYKR</sequence>
<feature type="domain" description="CN hydrolase" evidence="2">
    <location>
        <begin position="1"/>
        <end position="181"/>
    </location>
</feature>
<dbReference type="InParanoid" id="A0A803YA96"/>
<comment type="similarity">
    <text evidence="1">Belongs to the carbon-nitrogen hydrolase superfamily. BTD/VNN family.</text>
</comment>
<evidence type="ECO:0000313" key="4">
    <source>
        <dbReference type="Proteomes" id="UP000001645"/>
    </source>
</evidence>
<dbReference type="GO" id="GO:0015939">
    <property type="term" value="P:pantothenate metabolic process"/>
    <property type="evidence" value="ECO:0007669"/>
    <property type="project" value="TreeGrafter"/>
</dbReference>
<dbReference type="Ensembl" id="ENSMGAT00000031025.1">
    <property type="protein sequence ID" value="ENSMGAP00000028693.1"/>
    <property type="gene ID" value="ENSMGAG00000020002.1"/>
</dbReference>
<evidence type="ECO:0000313" key="3">
    <source>
        <dbReference type="Ensembl" id="ENSMGAP00000028693.1"/>
    </source>
</evidence>
<dbReference type="SUPFAM" id="SSF56317">
    <property type="entry name" value="Carbon-nitrogen hydrolase"/>
    <property type="match status" value="1"/>
</dbReference>
<reference evidence="3" key="3">
    <citation type="submission" date="2025-09" db="UniProtKB">
        <authorList>
            <consortium name="Ensembl"/>
        </authorList>
    </citation>
    <scope>IDENTIFICATION</scope>
</reference>
<accession>A0A803YA96</accession>
<dbReference type="PANTHER" id="PTHR10609">
    <property type="entry name" value="BIOTINIDASE-RELATED"/>
    <property type="match status" value="1"/>
</dbReference>
<proteinExistence type="inferred from homology"/>
<dbReference type="PROSITE" id="PS50263">
    <property type="entry name" value="CN_HYDROLASE"/>
    <property type="match status" value="1"/>
</dbReference>
<dbReference type="Pfam" id="PF00795">
    <property type="entry name" value="CN_hydrolase"/>
    <property type="match status" value="1"/>
</dbReference>
<dbReference type="Gene3D" id="3.60.110.10">
    <property type="entry name" value="Carbon-nitrogen hydrolase"/>
    <property type="match status" value="1"/>
</dbReference>
<dbReference type="InterPro" id="IPR003010">
    <property type="entry name" value="C-N_Hydrolase"/>
</dbReference>
<protein>
    <recommendedName>
        <fullName evidence="2">CN hydrolase domain-containing protein</fullName>
    </recommendedName>
</protein>
<dbReference type="AlphaFoldDB" id="A0A803YA96"/>
<evidence type="ECO:0000256" key="1">
    <source>
        <dbReference type="ARBA" id="ARBA00008225"/>
    </source>
</evidence>
<dbReference type="Proteomes" id="UP000001645">
    <property type="component" value="Chromosome 2"/>
</dbReference>
<reference evidence="3" key="2">
    <citation type="submission" date="2025-08" db="UniProtKB">
        <authorList>
            <consortium name="Ensembl"/>
        </authorList>
    </citation>
    <scope>IDENTIFICATION</scope>
</reference>
<organism evidence="3 4">
    <name type="scientific">Meleagris gallopavo</name>
    <name type="common">Wild turkey</name>
    <dbReference type="NCBI Taxonomy" id="9103"/>
    <lineage>
        <taxon>Eukaryota</taxon>
        <taxon>Metazoa</taxon>
        <taxon>Chordata</taxon>
        <taxon>Craniata</taxon>
        <taxon>Vertebrata</taxon>
        <taxon>Euteleostomi</taxon>
        <taxon>Archelosauria</taxon>
        <taxon>Archosauria</taxon>
        <taxon>Dinosauria</taxon>
        <taxon>Saurischia</taxon>
        <taxon>Theropoda</taxon>
        <taxon>Coelurosauria</taxon>
        <taxon>Aves</taxon>
        <taxon>Neognathae</taxon>
        <taxon>Galloanserae</taxon>
        <taxon>Galliformes</taxon>
        <taxon>Phasianidae</taxon>
        <taxon>Meleagridinae</taxon>
        <taxon>Meleagris</taxon>
    </lineage>
</organism>
<dbReference type="GeneTree" id="ENSGT00390000013823"/>
<dbReference type="InterPro" id="IPR040154">
    <property type="entry name" value="Biotinidase/VNN"/>
</dbReference>
<evidence type="ECO:0000259" key="2">
    <source>
        <dbReference type="PROSITE" id="PS50263"/>
    </source>
</evidence>
<dbReference type="InterPro" id="IPR036526">
    <property type="entry name" value="C-N_Hydrolase_sf"/>
</dbReference>
<name>A0A803YA96_MELGA</name>